<dbReference type="Pfam" id="PF25378">
    <property type="entry name" value="PUA_NSUN2"/>
    <property type="match status" value="1"/>
</dbReference>
<feature type="binding site" evidence="10">
    <location>
        <position position="243"/>
    </location>
    <ligand>
        <name>S-adenosyl-L-methionine</name>
        <dbReference type="ChEBI" id="CHEBI:59789"/>
    </ligand>
</feature>
<dbReference type="InterPro" id="IPR001678">
    <property type="entry name" value="MeTrfase_RsmB-F_NOP2_dom"/>
</dbReference>
<evidence type="ECO:0000313" key="14">
    <source>
        <dbReference type="Proteomes" id="UP001152320"/>
    </source>
</evidence>
<dbReference type="Proteomes" id="UP001152320">
    <property type="component" value="Chromosome 5"/>
</dbReference>
<dbReference type="PRINTS" id="PR02008">
    <property type="entry name" value="RCMTFAMILY"/>
</dbReference>
<sequence length="835" mass="94529">MHRFHYLFTRAFRRNCCSEMGRNKNKKKSGQDRRQNQGYTEIVKKNEAFENYYKEQKIIPEEEWEPFLEALRRSLPATFRITGFRGQAQEVLKFVKGNYINNLVDKTAEGEDVDKPYPLPWYPDEAAWQLNHDRQILRKVPALEKLHKFLVSETDSGNISRQELVSMIPPLLLDVKSNHLVLDMCAAPGSKTAQIIEALHRDETTHMPEGVVIGNDNDNKRCYIMVHQAKRLNSPCCMVVNHDARFFPKLFVNRPDGTKEQIMYDRVLCDVPCSGDGTLRKNVIIWKQWAQTSAISLHNLQRQILKRGSELLAVGGKLVYSTCSFNPIENEAVVASVLRESEGSLQLLDVSNQLPGLKRRPGLQTWKVINETPEEYARIEDVPEKKRRRYLQSMWPPSEEEAEGLNLHRCMRIVPHDQNSGGFFVAVIEKSKRLPHEKEPVLKAITPAAKMESETVGEEPIKDDTETTRGGQESATSVEEAGYTKDDSITETAATSVTENAATSVTENAATSVTEDDAAKEQTATSNEGDIEGNTSNQDTEEPPHKKPCVERGHYNTFKEDPFVYFEGDEAIWPDIKEFYKLDDGFPIKQLLTRSIGGKKRNLYFTNEKVKSIIQSNQDKLKVINSGVKMMSRSDAEGVNCSFRLSQEGIDCLFPFMANRRVLVDKSDVIKLLSTECPFDCTFSEKMQNQIHRIGQGSLVFVCDSEIENVNQATLKSLIIVGWKGKTSVRSYLDKNSRDHYLRMCGVDVIKKDSSESKKHLESVKTVKVDVKEDLEEEAVEDGEDVMEKEMSNTEDLNVQPNDEEVSSAEDVSSMSHDLQGNASSSAENSTNDKT</sequence>
<dbReference type="InterPro" id="IPR057285">
    <property type="entry name" value="Pre-PUA_NSUN2"/>
</dbReference>
<dbReference type="PANTHER" id="PTHR22808">
    <property type="entry name" value="NCL1 YEAST -RELATED NOL1/NOP2/FMU SUN DOMAIN-CONTAINING"/>
    <property type="match status" value="1"/>
</dbReference>
<feature type="compositionally biased region" description="Acidic residues" evidence="11">
    <location>
        <begin position="775"/>
        <end position="785"/>
    </location>
</feature>
<evidence type="ECO:0000256" key="10">
    <source>
        <dbReference type="PROSITE-ProRule" id="PRU01023"/>
    </source>
</evidence>
<feature type="compositionally biased region" description="Polar residues" evidence="11">
    <location>
        <begin position="468"/>
        <end position="477"/>
    </location>
</feature>
<keyword evidence="3" id="KW-0820">tRNA-binding</keyword>
<dbReference type="Pfam" id="PF25376">
    <property type="entry name" value="Pre-PUA_NSUN2"/>
    <property type="match status" value="1"/>
</dbReference>
<feature type="active site" description="Nucleophile" evidence="10">
    <location>
        <position position="323"/>
    </location>
</feature>
<dbReference type="PRINTS" id="PR02011">
    <property type="entry name" value="RCMTNCL1"/>
</dbReference>
<dbReference type="InterPro" id="IPR029063">
    <property type="entry name" value="SAM-dependent_MTases_sf"/>
</dbReference>
<gene>
    <name evidence="13" type="ORF">HOLleu_13233</name>
</gene>
<comment type="caution">
    <text evidence="13">The sequence shown here is derived from an EMBL/GenBank/DDBJ whole genome shotgun (WGS) entry which is preliminary data.</text>
</comment>
<evidence type="ECO:0000256" key="4">
    <source>
        <dbReference type="ARBA" id="ARBA00022603"/>
    </source>
</evidence>
<dbReference type="InterPro" id="IPR049560">
    <property type="entry name" value="MeTrfase_RsmB-F_NOP2_cat"/>
</dbReference>
<protein>
    <recommendedName>
        <fullName evidence="2">tRNA (cytosine(34)-C(5))-methyltransferase</fullName>
        <ecNumber evidence="2">2.1.1.203</ecNumber>
    </recommendedName>
</protein>
<dbReference type="EMBL" id="JAIZAY010000005">
    <property type="protein sequence ID" value="KAJ8042226.1"/>
    <property type="molecule type" value="Genomic_DNA"/>
</dbReference>
<feature type="region of interest" description="Disordered" evidence="11">
    <location>
        <begin position="20"/>
        <end position="39"/>
    </location>
</feature>
<feature type="compositionally biased region" description="Low complexity" evidence="11">
    <location>
        <begin position="809"/>
        <end position="818"/>
    </location>
</feature>
<dbReference type="PANTHER" id="PTHR22808:SF1">
    <property type="entry name" value="RNA CYTOSINE-C(5)-METHYLTRANSFERASE NSUN2-RELATED"/>
    <property type="match status" value="1"/>
</dbReference>
<dbReference type="AlphaFoldDB" id="A0A9Q1HEJ0"/>
<name>A0A9Q1HEJ0_HOLLE</name>
<keyword evidence="5 10" id="KW-0808">Transferase</keyword>
<evidence type="ECO:0000259" key="12">
    <source>
        <dbReference type="PROSITE" id="PS51686"/>
    </source>
</evidence>
<keyword evidence="6 10" id="KW-0949">S-adenosyl-L-methionine</keyword>
<evidence type="ECO:0000256" key="8">
    <source>
        <dbReference type="ARBA" id="ARBA00022884"/>
    </source>
</evidence>
<dbReference type="InterPro" id="IPR057286">
    <property type="entry name" value="PUA_NSUN2"/>
</dbReference>
<dbReference type="EC" id="2.1.1.203" evidence="2"/>
<accession>A0A9Q1HEJ0</accession>
<keyword evidence="8 10" id="KW-0694">RNA-binding</keyword>
<feature type="compositionally biased region" description="Polar residues" evidence="11">
    <location>
        <begin position="819"/>
        <end position="835"/>
    </location>
</feature>
<keyword evidence="14" id="KW-1185">Reference proteome</keyword>
<feature type="binding site" evidence="10">
    <location>
        <begin position="185"/>
        <end position="191"/>
    </location>
    <ligand>
        <name>S-adenosyl-L-methionine</name>
        <dbReference type="ChEBI" id="CHEBI:59789"/>
    </ligand>
</feature>
<keyword evidence="7" id="KW-0819">tRNA processing</keyword>
<proteinExistence type="inferred from homology"/>
<evidence type="ECO:0000256" key="6">
    <source>
        <dbReference type="ARBA" id="ARBA00022691"/>
    </source>
</evidence>
<dbReference type="GO" id="GO:0016428">
    <property type="term" value="F:tRNA (cytidine-5-)-methyltransferase activity"/>
    <property type="evidence" value="ECO:0007669"/>
    <property type="project" value="InterPro"/>
</dbReference>
<feature type="compositionally biased region" description="Polar residues" evidence="11">
    <location>
        <begin position="490"/>
        <end position="513"/>
    </location>
</feature>
<evidence type="ECO:0000256" key="7">
    <source>
        <dbReference type="ARBA" id="ARBA00022694"/>
    </source>
</evidence>
<feature type="region of interest" description="Disordered" evidence="11">
    <location>
        <begin position="438"/>
        <end position="553"/>
    </location>
</feature>
<dbReference type="GO" id="GO:0005737">
    <property type="term" value="C:cytoplasm"/>
    <property type="evidence" value="ECO:0007669"/>
    <property type="project" value="TreeGrafter"/>
</dbReference>
<evidence type="ECO:0000313" key="13">
    <source>
        <dbReference type="EMBL" id="KAJ8042226.1"/>
    </source>
</evidence>
<dbReference type="InterPro" id="IPR023270">
    <property type="entry name" value="RCMT_NCL1"/>
</dbReference>
<feature type="compositionally biased region" description="Basic and acidic residues" evidence="11">
    <location>
        <begin position="542"/>
        <end position="553"/>
    </location>
</feature>
<feature type="binding site" evidence="10">
    <location>
        <position position="270"/>
    </location>
    <ligand>
        <name>S-adenosyl-L-methionine</name>
        <dbReference type="ChEBI" id="CHEBI:59789"/>
    </ligand>
</feature>
<reference evidence="13" key="1">
    <citation type="submission" date="2021-10" db="EMBL/GenBank/DDBJ databases">
        <title>Tropical sea cucumber genome reveals ecological adaptation and Cuvierian tubules defense mechanism.</title>
        <authorList>
            <person name="Chen T."/>
        </authorList>
    </citation>
    <scope>NUCLEOTIDE SEQUENCE</scope>
    <source>
        <strain evidence="13">Nanhai2018</strain>
        <tissue evidence="13">Muscle</tissue>
    </source>
</reference>
<comment type="similarity">
    <text evidence="10">Belongs to the class I-like SAM-binding methyltransferase superfamily. RsmB/NOP family.</text>
</comment>
<dbReference type="InterPro" id="IPR023267">
    <property type="entry name" value="RCMT"/>
</dbReference>
<evidence type="ECO:0000256" key="3">
    <source>
        <dbReference type="ARBA" id="ARBA00022555"/>
    </source>
</evidence>
<evidence type="ECO:0000256" key="9">
    <source>
        <dbReference type="ARBA" id="ARBA00023242"/>
    </source>
</evidence>
<evidence type="ECO:0000256" key="2">
    <source>
        <dbReference type="ARBA" id="ARBA00012629"/>
    </source>
</evidence>
<organism evidence="13 14">
    <name type="scientific">Holothuria leucospilota</name>
    <name type="common">Black long sea cucumber</name>
    <name type="synonym">Mertensiothuria leucospilota</name>
    <dbReference type="NCBI Taxonomy" id="206669"/>
    <lineage>
        <taxon>Eukaryota</taxon>
        <taxon>Metazoa</taxon>
        <taxon>Echinodermata</taxon>
        <taxon>Eleutherozoa</taxon>
        <taxon>Echinozoa</taxon>
        <taxon>Holothuroidea</taxon>
        <taxon>Aspidochirotacea</taxon>
        <taxon>Aspidochirotida</taxon>
        <taxon>Holothuriidae</taxon>
        <taxon>Holothuria</taxon>
    </lineage>
</organism>
<dbReference type="GO" id="GO:0005634">
    <property type="term" value="C:nucleus"/>
    <property type="evidence" value="ECO:0007669"/>
    <property type="project" value="UniProtKB-SubCell"/>
</dbReference>
<feature type="compositionally biased region" description="Polar residues" evidence="11">
    <location>
        <begin position="522"/>
        <end position="538"/>
    </location>
</feature>
<comment type="subcellular location">
    <subcellularLocation>
        <location evidence="1">Nucleus</location>
    </subcellularLocation>
</comment>
<evidence type="ECO:0000256" key="1">
    <source>
        <dbReference type="ARBA" id="ARBA00004123"/>
    </source>
</evidence>
<dbReference type="Gene3D" id="3.40.50.150">
    <property type="entry name" value="Vaccinia Virus protein VP39"/>
    <property type="match status" value="1"/>
</dbReference>
<feature type="region of interest" description="Disordered" evidence="11">
    <location>
        <begin position="775"/>
        <end position="835"/>
    </location>
</feature>
<evidence type="ECO:0000256" key="11">
    <source>
        <dbReference type="SAM" id="MobiDB-lite"/>
    </source>
</evidence>
<feature type="binding site" evidence="10">
    <location>
        <position position="216"/>
    </location>
    <ligand>
        <name>S-adenosyl-L-methionine</name>
        <dbReference type="ChEBI" id="CHEBI:59789"/>
    </ligand>
</feature>
<dbReference type="GO" id="GO:0030488">
    <property type="term" value="P:tRNA methylation"/>
    <property type="evidence" value="ECO:0007669"/>
    <property type="project" value="UniProtKB-ARBA"/>
</dbReference>
<dbReference type="GO" id="GO:0000049">
    <property type="term" value="F:tRNA binding"/>
    <property type="evidence" value="ECO:0007669"/>
    <property type="project" value="UniProtKB-KW"/>
</dbReference>
<dbReference type="OrthoDB" id="6093671at2759"/>
<dbReference type="Pfam" id="PF01189">
    <property type="entry name" value="Methyltr_RsmB-F"/>
    <property type="match status" value="1"/>
</dbReference>
<evidence type="ECO:0000256" key="5">
    <source>
        <dbReference type="ARBA" id="ARBA00022679"/>
    </source>
</evidence>
<keyword evidence="4 10" id="KW-0489">Methyltransferase</keyword>
<feature type="domain" description="SAM-dependent MTase RsmB/NOP-type" evidence="12">
    <location>
        <begin position="67"/>
        <end position="431"/>
    </location>
</feature>
<dbReference type="SUPFAM" id="SSF53335">
    <property type="entry name" value="S-adenosyl-L-methionine-dependent methyltransferases"/>
    <property type="match status" value="1"/>
</dbReference>
<dbReference type="PROSITE" id="PS51686">
    <property type="entry name" value="SAM_MT_RSMB_NOP"/>
    <property type="match status" value="1"/>
</dbReference>
<keyword evidence="9" id="KW-0539">Nucleus</keyword>